<keyword evidence="4 16" id="KW-0813">Transport</keyword>
<evidence type="ECO:0000256" key="1">
    <source>
        <dbReference type="ARBA" id="ARBA00002566"/>
    </source>
</evidence>
<evidence type="ECO:0000256" key="5">
    <source>
        <dbReference type="ARBA" id="ARBA00022617"/>
    </source>
</evidence>
<evidence type="ECO:0000256" key="14">
    <source>
        <dbReference type="ARBA" id="ARBA00023128"/>
    </source>
</evidence>
<feature type="transmembrane region" description="Helical" evidence="16">
    <location>
        <begin position="107"/>
        <end position="128"/>
    </location>
</feature>
<keyword evidence="14 16" id="KW-0496">Mitochondrion</keyword>
<sequence length="360" mass="40231">RRLRPWSVTLQSFLRTGTPLSCTWRWNGGSFLGLTFLAQTLSGWALATRYSPGTDSAFSSVLHLETVVPGGWFLRFFHILGANRLLARMAFHAGRTLFFGYVRRPGVWASGFLIFALTAASAFFGYVLPWGNMSYWAATVITNLVGCVPGGGPFLVEWLWGGSCLGSPTLNRFFALHFLLPLVTWVAIFLHLLLLHRERASNPVGFFVGAAPLYPASLWRDLAGWAGVLSVGLVASPYFFHHLEHPENWRRADPLSTPRHITPDWYFLIPYAVLRSVPHRESGALALVAVVIRPLLLFSPRRADLRWARPHQAVFWPWVFTLSALSLVGARPAEAPYLSVGRLLTPFYFFGCAKLAFSGR</sequence>
<keyword evidence="5 16" id="KW-0349">Heme</keyword>
<evidence type="ECO:0000256" key="16">
    <source>
        <dbReference type="RuleBase" id="RU362117"/>
    </source>
</evidence>
<gene>
    <name evidence="19" type="primary">cob</name>
</gene>
<dbReference type="EMBL" id="KU244275">
    <property type="protein sequence ID" value="AMJ16574.1"/>
    <property type="molecule type" value="mRNA"/>
</dbReference>
<evidence type="ECO:0000256" key="4">
    <source>
        <dbReference type="ARBA" id="ARBA00022448"/>
    </source>
</evidence>
<comment type="cofactor">
    <cofactor evidence="16">
        <name>heme b</name>
        <dbReference type="ChEBI" id="CHEBI:60344"/>
    </cofactor>
    <text evidence="16">Binds 2 heme groups non-covalently.</text>
</comment>
<evidence type="ECO:0000256" key="13">
    <source>
        <dbReference type="ARBA" id="ARBA00023075"/>
    </source>
</evidence>
<dbReference type="InterPro" id="IPR027387">
    <property type="entry name" value="Cytb/b6-like_sf"/>
</dbReference>
<dbReference type="InterPro" id="IPR005798">
    <property type="entry name" value="Cyt_b/b6_C"/>
</dbReference>
<dbReference type="PANTHER" id="PTHR19271:SF16">
    <property type="entry name" value="CYTOCHROME B"/>
    <property type="match status" value="1"/>
</dbReference>
<evidence type="ECO:0000256" key="6">
    <source>
        <dbReference type="ARBA" id="ARBA00022660"/>
    </source>
</evidence>
<keyword evidence="15 16" id="KW-0472">Membrane</keyword>
<comment type="subcellular location">
    <subcellularLocation>
        <location evidence="2">Mitochondrion inner membrane</location>
        <topology evidence="2">Multi-pass membrane protein</topology>
    </subcellularLocation>
</comment>
<feature type="domain" description="Cytochrome b/b6 N-terminal region profile" evidence="17">
    <location>
        <begin position="1"/>
        <end position="204"/>
    </location>
</feature>
<dbReference type="Pfam" id="PF00033">
    <property type="entry name" value="Cytochrome_B"/>
    <property type="match status" value="1"/>
</dbReference>
<feature type="transmembrane region" description="Helical" evidence="16">
    <location>
        <begin position="222"/>
        <end position="240"/>
    </location>
</feature>
<dbReference type="PROSITE" id="PS51002">
    <property type="entry name" value="CYTB_NTER"/>
    <property type="match status" value="1"/>
</dbReference>
<accession>A0A140CUU4</accession>
<evidence type="ECO:0000256" key="15">
    <source>
        <dbReference type="ARBA" id="ARBA00023136"/>
    </source>
</evidence>
<dbReference type="AlphaFoldDB" id="A0A140CUU4"/>
<dbReference type="GO" id="GO:0016491">
    <property type="term" value="F:oxidoreductase activity"/>
    <property type="evidence" value="ECO:0007669"/>
    <property type="project" value="UniProtKB-UniRule"/>
</dbReference>
<dbReference type="GO" id="GO:0046872">
    <property type="term" value="F:metal ion binding"/>
    <property type="evidence" value="ECO:0007669"/>
    <property type="project" value="UniProtKB-UniRule"/>
</dbReference>
<dbReference type="SUPFAM" id="SSF81648">
    <property type="entry name" value="a domain/subunit of cytochrome bc1 complex (Ubiquinol-cytochrome c reductase)"/>
    <property type="match status" value="1"/>
</dbReference>
<protein>
    <recommendedName>
        <fullName evidence="3 16">Cytochrome b</fullName>
    </recommendedName>
</protein>
<feature type="non-terminal residue" evidence="19">
    <location>
        <position position="1"/>
    </location>
</feature>
<feature type="transmembrane region" description="Helical" evidence="16">
    <location>
        <begin position="173"/>
        <end position="194"/>
    </location>
</feature>
<proteinExistence type="evidence at transcript level"/>
<dbReference type="GO" id="GO:0009055">
    <property type="term" value="F:electron transfer activity"/>
    <property type="evidence" value="ECO:0007669"/>
    <property type="project" value="InterPro"/>
</dbReference>
<feature type="domain" description="Cytochrome b/b6 C-terminal region profile" evidence="18">
    <location>
        <begin position="203"/>
        <end position="360"/>
    </location>
</feature>
<evidence type="ECO:0000313" key="19">
    <source>
        <dbReference type="EMBL" id="AMJ16574.1"/>
    </source>
</evidence>
<dbReference type="PANTHER" id="PTHR19271">
    <property type="entry name" value="CYTOCHROME B"/>
    <property type="match status" value="1"/>
</dbReference>
<keyword evidence="9" id="KW-0999">Mitochondrion inner membrane</keyword>
<comment type="similarity">
    <text evidence="16">Belongs to the cytochrome b family.</text>
</comment>
<feature type="transmembrane region" description="Helical" evidence="16">
    <location>
        <begin position="67"/>
        <end position="86"/>
    </location>
</feature>
<feature type="non-terminal residue" evidence="19">
    <location>
        <position position="360"/>
    </location>
</feature>
<dbReference type="InterPro" id="IPR005797">
    <property type="entry name" value="Cyt_b/b6_N"/>
</dbReference>
<dbReference type="Pfam" id="PF00032">
    <property type="entry name" value="Cytochrom_B_C"/>
    <property type="match status" value="1"/>
</dbReference>
<evidence type="ECO:0000256" key="12">
    <source>
        <dbReference type="ARBA" id="ARBA00023004"/>
    </source>
</evidence>
<dbReference type="InterPro" id="IPR016174">
    <property type="entry name" value="Di-haem_cyt_TM"/>
</dbReference>
<dbReference type="GO" id="GO:0022904">
    <property type="term" value="P:respiratory electron transport chain"/>
    <property type="evidence" value="ECO:0007669"/>
    <property type="project" value="InterPro"/>
</dbReference>
<reference evidence="19" key="1">
    <citation type="journal article" date="2016" name="Curr. Biol.">
        <title>Extensive Mitochondrial mRNA Editing and Unusual Mitochondrial Genome Organization in Calcaronean Sponges.</title>
        <authorList>
            <person name="Lavrov D.V."/>
            <person name="Adamski M."/>
            <person name="Chevaldonne P."/>
            <person name="Adamska M."/>
        </authorList>
    </citation>
    <scope>NUCLEOTIDE SEQUENCE</scope>
</reference>
<dbReference type="Gene3D" id="1.20.810.10">
    <property type="entry name" value="Cytochrome Bc1 Complex, Chain C"/>
    <property type="match status" value="1"/>
</dbReference>
<keyword evidence="12 16" id="KW-0408">Iron</keyword>
<dbReference type="InterPro" id="IPR036150">
    <property type="entry name" value="Cyt_b/b6_C_sf"/>
</dbReference>
<feature type="transmembrane region" description="Helical" evidence="16">
    <location>
        <begin position="29"/>
        <end position="47"/>
    </location>
</feature>
<evidence type="ECO:0000256" key="8">
    <source>
        <dbReference type="ARBA" id="ARBA00022723"/>
    </source>
</evidence>
<keyword evidence="19" id="KW-0560">Oxidoreductase</keyword>
<evidence type="ECO:0000256" key="11">
    <source>
        <dbReference type="ARBA" id="ARBA00022989"/>
    </source>
</evidence>
<dbReference type="GO" id="GO:0005743">
    <property type="term" value="C:mitochondrial inner membrane"/>
    <property type="evidence" value="ECO:0007669"/>
    <property type="project" value="UniProtKB-SubCell"/>
</dbReference>
<evidence type="ECO:0000256" key="2">
    <source>
        <dbReference type="ARBA" id="ARBA00004448"/>
    </source>
</evidence>
<evidence type="ECO:0000256" key="9">
    <source>
        <dbReference type="ARBA" id="ARBA00022792"/>
    </source>
</evidence>
<feature type="transmembrane region" description="Helical" evidence="16">
    <location>
        <begin position="134"/>
        <end position="161"/>
    </location>
</feature>
<dbReference type="SUPFAM" id="SSF81342">
    <property type="entry name" value="Transmembrane di-heme cytochromes"/>
    <property type="match status" value="1"/>
</dbReference>
<organism evidence="19">
    <name type="scientific">Sycon ciliatum</name>
    <dbReference type="NCBI Taxonomy" id="27933"/>
    <lineage>
        <taxon>Eukaryota</taxon>
        <taxon>Metazoa</taxon>
        <taxon>Porifera</taxon>
        <taxon>Calcarea</taxon>
        <taxon>Calcaronea</taxon>
        <taxon>Leucosolenida</taxon>
        <taxon>Sycettidae</taxon>
        <taxon>Sycon</taxon>
    </lineage>
</organism>
<evidence type="ECO:0000259" key="18">
    <source>
        <dbReference type="PROSITE" id="PS51003"/>
    </source>
</evidence>
<keyword evidence="7 16" id="KW-0812">Transmembrane</keyword>
<geneLocation type="mitochondrion" evidence="19"/>
<keyword evidence="11 16" id="KW-1133">Transmembrane helix</keyword>
<keyword evidence="8 16" id="KW-0479">Metal-binding</keyword>
<name>A0A140CUU4_9METZ</name>
<keyword evidence="13" id="KW-0830">Ubiquinone</keyword>
<evidence type="ECO:0000256" key="10">
    <source>
        <dbReference type="ARBA" id="ARBA00022982"/>
    </source>
</evidence>
<evidence type="ECO:0000256" key="3">
    <source>
        <dbReference type="ARBA" id="ARBA00013531"/>
    </source>
</evidence>
<keyword evidence="6 16" id="KW-0679">Respiratory chain</keyword>
<comment type="function">
    <text evidence="1 16">Component of the ubiquinol-cytochrome c reductase complex (complex III or cytochrome b-c1 complex) that is part of the mitochondrial respiratory chain. The b-c1 complex mediates electron transfer from ubiquinol to cytochrome c. Contributes to the generation of a proton gradient across the mitochondrial membrane that is then used for ATP synthesis.</text>
</comment>
<evidence type="ECO:0000256" key="7">
    <source>
        <dbReference type="ARBA" id="ARBA00022692"/>
    </source>
</evidence>
<evidence type="ECO:0000259" key="17">
    <source>
        <dbReference type="PROSITE" id="PS51002"/>
    </source>
</evidence>
<dbReference type="PROSITE" id="PS51003">
    <property type="entry name" value="CYTB_CTER"/>
    <property type="match status" value="1"/>
</dbReference>
<keyword evidence="10 16" id="KW-0249">Electron transport</keyword>